<evidence type="ECO:0000256" key="9">
    <source>
        <dbReference type="RuleBase" id="RU000688"/>
    </source>
</evidence>
<comment type="similarity">
    <text evidence="9">Belongs to the G-protein coupled receptor 1 family.</text>
</comment>
<protein>
    <submittedName>
        <fullName evidence="12">Galanin receptor type 1</fullName>
    </submittedName>
</protein>
<comment type="subcellular location">
    <subcellularLocation>
        <location evidence="1">Membrane</location>
        <topology evidence="1">Multi-pass membrane protein</topology>
    </subcellularLocation>
</comment>
<keyword evidence="8 9" id="KW-0807">Transducer</keyword>
<dbReference type="InterPro" id="IPR000276">
    <property type="entry name" value="GPCR_Rhodpsn"/>
</dbReference>
<evidence type="ECO:0000256" key="1">
    <source>
        <dbReference type="ARBA" id="ARBA00004141"/>
    </source>
</evidence>
<dbReference type="GO" id="GO:0005886">
    <property type="term" value="C:plasma membrane"/>
    <property type="evidence" value="ECO:0007669"/>
    <property type="project" value="TreeGrafter"/>
</dbReference>
<reference evidence="12 13" key="1">
    <citation type="journal article" date="2019" name="Genome Biol. Evol.">
        <title>Whole-Genome Sequencing of the Giant Devil Catfish, Bagarius yarrelli.</title>
        <authorList>
            <person name="Jiang W."/>
            <person name="Lv Y."/>
            <person name="Cheng L."/>
            <person name="Yang K."/>
            <person name="Chao B."/>
            <person name="Wang X."/>
            <person name="Li Y."/>
            <person name="Pan X."/>
            <person name="You X."/>
            <person name="Zhang Y."/>
            <person name="Yang J."/>
            <person name="Li J."/>
            <person name="Zhang X."/>
            <person name="Liu S."/>
            <person name="Sun C."/>
            <person name="Yang J."/>
            <person name="Shi Q."/>
        </authorList>
    </citation>
    <scope>NUCLEOTIDE SEQUENCE [LARGE SCALE GENOMIC DNA]</scope>
    <source>
        <strain evidence="12">JWS20170419001</strain>
        <tissue evidence="12">Muscle</tissue>
    </source>
</reference>
<keyword evidence="6" id="KW-1015">Disulfide bond</keyword>
<accession>A0A556UEU9</accession>
<dbReference type="Gene3D" id="1.20.1070.10">
    <property type="entry name" value="Rhodopsin 7-helix transmembrane proteins"/>
    <property type="match status" value="1"/>
</dbReference>
<dbReference type="GO" id="GO:0004966">
    <property type="term" value="F:galanin receptor activity"/>
    <property type="evidence" value="ECO:0007669"/>
    <property type="project" value="InterPro"/>
</dbReference>
<dbReference type="GO" id="GO:0007204">
    <property type="term" value="P:positive regulation of cytosolic calcium ion concentration"/>
    <property type="evidence" value="ECO:0007669"/>
    <property type="project" value="InterPro"/>
</dbReference>
<dbReference type="Pfam" id="PF00001">
    <property type="entry name" value="7tm_1"/>
    <property type="match status" value="1"/>
</dbReference>
<evidence type="ECO:0000256" key="8">
    <source>
        <dbReference type="ARBA" id="ARBA00023224"/>
    </source>
</evidence>
<keyword evidence="2 9" id="KW-0812">Transmembrane</keyword>
<evidence type="ECO:0000256" key="2">
    <source>
        <dbReference type="ARBA" id="ARBA00022692"/>
    </source>
</evidence>
<feature type="transmembrane region" description="Helical" evidence="10">
    <location>
        <begin position="276"/>
        <end position="297"/>
    </location>
</feature>
<gene>
    <name evidence="12" type="ORF">Baya_10099</name>
</gene>
<feature type="transmembrane region" description="Helical" evidence="10">
    <location>
        <begin position="122"/>
        <end position="148"/>
    </location>
</feature>
<organism evidence="12 13">
    <name type="scientific">Bagarius yarrelli</name>
    <name type="common">Goonch</name>
    <name type="synonym">Bagrus yarrelli</name>
    <dbReference type="NCBI Taxonomy" id="175774"/>
    <lineage>
        <taxon>Eukaryota</taxon>
        <taxon>Metazoa</taxon>
        <taxon>Chordata</taxon>
        <taxon>Craniata</taxon>
        <taxon>Vertebrata</taxon>
        <taxon>Euteleostomi</taxon>
        <taxon>Actinopterygii</taxon>
        <taxon>Neopterygii</taxon>
        <taxon>Teleostei</taxon>
        <taxon>Ostariophysi</taxon>
        <taxon>Siluriformes</taxon>
        <taxon>Sisoridae</taxon>
        <taxon>Sisorinae</taxon>
        <taxon>Bagarius</taxon>
    </lineage>
</organism>
<dbReference type="PANTHER" id="PTHR45695">
    <property type="entry name" value="LEUCOKININ RECEPTOR-RELATED"/>
    <property type="match status" value="1"/>
</dbReference>
<evidence type="ECO:0000256" key="10">
    <source>
        <dbReference type="SAM" id="Phobius"/>
    </source>
</evidence>
<keyword evidence="7 9" id="KW-0675">Receptor</keyword>
<dbReference type="PRINTS" id="PR00237">
    <property type="entry name" value="GPCRRHODOPSN"/>
</dbReference>
<dbReference type="SUPFAM" id="SSF81321">
    <property type="entry name" value="Family A G protein-coupled receptor-like"/>
    <property type="match status" value="1"/>
</dbReference>
<dbReference type="PROSITE" id="PS50262">
    <property type="entry name" value="G_PROTEIN_RECEP_F1_2"/>
    <property type="match status" value="1"/>
</dbReference>
<evidence type="ECO:0000313" key="12">
    <source>
        <dbReference type="EMBL" id="TSO47137.1"/>
    </source>
</evidence>
<feature type="transmembrane region" description="Helical" evidence="10">
    <location>
        <begin position="248"/>
        <end position="269"/>
    </location>
</feature>
<dbReference type="AlphaFoldDB" id="A0A556UEU9"/>
<feature type="domain" description="G-protein coupled receptors family 1 profile" evidence="11">
    <location>
        <begin position="100"/>
        <end position="330"/>
    </location>
</feature>
<evidence type="ECO:0000256" key="7">
    <source>
        <dbReference type="ARBA" id="ARBA00023170"/>
    </source>
</evidence>
<name>A0A556UEU9_BAGYA</name>
<dbReference type="PROSITE" id="PS00237">
    <property type="entry name" value="G_PROTEIN_RECEP_F1_1"/>
    <property type="match status" value="1"/>
</dbReference>
<dbReference type="InterPro" id="IPR003906">
    <property type="entry name" value="GAL1_rcpt"/>
</dbReference>
<dbReference type="PANTHER" id="PTHR45695:SF25">
    <property type="entry name" value="GALANIN RECEPTOR 1"/>
    <property type="match status" value="1"/>
</dbReference>
<keyword evidence="3 10" id="KW-1133">Transmembrane helix</keyword>
<feature type="transmembrane region" description="Helical" evidence="10">
    <location>
        <begin position="309"/>
        <end position="333"/>
    </location>
</feature>
<feature type="transmembrane region" description="Helical" evidence="10">
    <location>
        <begin position="84"/>
        <end position="110"/>
    </location>
</feature>
<dbReference type="PRINTS" id="PR01418">
    <property type="entry name" value="GALANIN1R"/>
</dbReference>
<feature type="transmembrane region" description="Helical" evidence="10">
    <location>
        <begin position="160"/>
        <end position="181"/>
    </location>
</feature>
<dbReference type="EMBL" id="VCAZ01000067">
    <property type="protein sequence ID" value="TSO47137.1"/>
    <property type="molecule type" value="Genomic_DNA"/>
</dbReference>
<evidence type="ECO:0000256" key="3">
    <source>
        <dbReference type="ARBA" id="ARBA00022989"/>
    </source>
</evidence>
<dbReference type="Proteomes" id="UP000319801">
    <property type="component" value="Unassembled WGS sequence"/>
</dbReference>
<proteinExistence type="inferred from homology"/>
<feature type="transmembrane region" description="Helical" evidence="10">
    <location>
        <begin position="202"/>
        <end position="222"/>
    </location>
</feature>
<evidence type="ECO:0000313" key="13">
    <source>
        <dbReference type="Proteomes" id="UP000319801"/>
    </source>
</evidence>
<dbReference type="OrthoDB" id="2132067at2759"/>
<dbReference type="InterPro" id="IPR017452">
    <property type="entry name" value="GPCR_Rhodpsn_7TM"/>
</dbReference>
<sequence>MIDKRYLKLLQEVCMQVRASYCISISGARLEKSTGKILTSSVFCDIYRTIMSIYNQSGRGGESESRADSEAPAKLLFGIGTDNLVTLMVFGLIFALGVVGNSLVIAVLLWRRAGQRRGTTNIFILNLSVADLSYLLFCVPFQSTVYILPTWVLGAFICKFVHYFFTVSMLVSVFTLSAMSVDRYVAIVHSRKSSSIRVARHALLGVLGIWALSLAMAAPVAYHQRIVETEDNSTFCWEVWSYPTTRKVYVVCTFVFGYLLPLSLISFCYAKTTQTVLVVVVVFCLSWLPHYVVHLWVEFGSFPLNQASFLFRVAAHCLAYSNSSVNPIIYAFLSENFRTAYKQVFRCHKGSKCPTQDARETRHKMEKVAPTNCTEV</sequence>
<evidence type="ECO:0000256" key="4">
    <source>
        <dbReference type="ARBA" id="ARBA00023040"/>
    </source>
</evidence>
<dbReference type="InterPro" id="IPR000405">
    <property type="entry name" value="Galanin_rcpt"/>
</dbReference>
<keyword evidence="4 9" id="KW-0297">G-protein coupled receptor</keyword>
<keyword evidence="13" id="KW-1185">Reference proteome</keyword>
<keyword evidence="5 10" id="KW-0472">Membrane</keyword>
<dbReference type="PRINTS" id="PR00663">
    <property type="entry name" value="GALANINR"/>
</dbReference>
<evidence type="ECO:0000256" key="5">
    <source>
        <dbReference type="ARBA" id="ARBA00023136"/>
    </source>
</evidence>
<evidence type="ECO:0000256" key="6">
    <source>
        <dbReference type="ARBA" id="ARBA00023157"/>
    </source>
</evidence>
<evidence type="ECO:0000259" key="11">
    <source>
        <dbReference type="PROSITE" id="PS50262"/>
    </source>
</evidence>
<comment type="caution">
    <text evidence="12">The sequence shown here is derived from an EMBL/GenBank/DDBJ whole genome shotgun (WGS) entry which is preliminary data.</text>
</comment>